<dbReference type="GO" id="GO:0046872">
    <property type="term" value="F:metal ion binding"/>
    <property type="evidence" value="ECO:0007669"/>
    <property type="project" value="UniProtKB-KW"/>
</dbReference>
<evidence type="ECO:0000256" key="5">
    <source>
        <dbReference type="ARBA" id="ARBA00022694"/>
    </source>
</evidence>
<evidence type="ECO:0000256" key="6">
    <source>
        <dbReference type="ARBA" id="ARBA00022722"/>
    </source>
</evidence>
<dbReference type="InParanoid" id="A0A165JC86"/>
<feature type="region of interest" description="Disordered" evidence="11">
    <location>
        <begin position="562"/>
        <end position="590"/>
    </location>
</feature>
<dbReference type="GO" id="GO:0005739">
    <property type="term" value="C:mitochondrion"/>
    <property type="evidence" value="ECO:0007669"/>
    <property type="project" value="TreeGrafter"/>
</dbReference>
<dbReference type="AlphaFoldDB" id="A0A165JC86"/>
<accession>A0A165JC86</accession>
<feature type="compositionally biased region" description="Low complexity" evidence="11">
    <location>
        <begin position="571"/>
        <end position="584"/>
    </location>
</feature>
<evidence type="ECO:0000313" key="14">
    <source>
        <dbReference type="Proteomes" id="UP000076842"/>
    </source>
</evidence>
<evidence type="ECO:0000313" key="13">
    <source>
        <dbReference type="EMBL" id="KZT61650.1"/>
    </source>
</evidence>
<organism evidence="13 14">
    <name type="scientific">Calocera cornea HHB12733</name>
    <dbReference type="NCBI Taxonomy" id="1353952"/>
    <lineage>
        <taxon>Eukaryota</taxon>
        <taxon>Fungi</taxon>
        <taxon>Dikarya</taxon>
        <taxon>Basidiomycota</taxon>
        <taxon>Agaricomycotina</taxon>
        <taxon>Dacrymycetes</taxon>
        <taxon>Dacrymycetales</taxon>
        <taxon>Dacrymycetaceae</taxon>
        <taxon>Calocera</taxon>
    </lineage>
</organism>
<evidence type="ECO:0000256" key="10">
    <source>
        <dbReference type="ARBA" id="ARBA00022833"/>
    </source>
</evidence>
<comment type="similarity">
    <text evidence="3">Belongs to the RNase Z family.</text>
</comment>
<evidence type="ECO:0000256" key="3">
    <source>
        <dbReference type="ARBA" id="ARBA00007823"/>
    </source>
</evidence>
<dbReference type="EMBL" id="KV423921">
    <property type="protein sequence ID" value="KZT61650.1"/>
    <property type="molecule type" value="Genomic_DNA"/>
</dbReference>
<feature type="region of interest" description="Disordered" evidence="11">
    <location>
        <begin position="1"/>
        <end position="21"/>
    </location>
</feature>
<dbReference type="Gene3D" id="3.60.15.10">
    <property type="entry name" value="Ribonuclease Z/Hydroxyacylglutathione hydrolase-like"/>
    <property type="match status" value="2"/>
</dbReference>
<evidence type="ECO:0000256" key="9">
    <source>
        <dbReference type="ARBA" id="ARBA00022801"/>
    </source>
</evidence>
<dbReference type="InterPro" id="IPR047151">
    <property type="entry name" value="RNZ2-like"/>
</dbReference>
<evidence type="ECO:0000256" key="2">
    <source>
        <dbReference type="ARBA" id="ARBA00001947"/>
    </source>
</evidence>
<dbReference type="InterPro" id="IPR001279">
    <property type="entry name" value="Metallo-B-lactamas"/>
</dbReference>
<evidence type="ECO:0000256" key="8">
    <source>
        <dbReference type="ARBA" id="ARBA00022759"/>
    </source>
</evidence>
<proteinExistence type="inferred from homology"/>
<feature type="compositionally biased region" description="Polar residues" evidence="11">
    <location>
        <begin position="1"/>
        <end position="14"/>
    </location>
</feature>
<keyword evidence="5" id="KW-0819">tRNA processing</keyword>
<evidence type="ECO:0000256" key="4">
    <source>
        <dbReference type="ARBA" id="ARBA00012477"/>
    </source>
</evidence>
<dbReference type="CDD" id="cd07718">
    <property type="entry name" value="RNaseZ_ELAC1_ELAC2-C-term-like_MBL-fold"/>
    <property type="match status" value="1"/>
</dbReference>
<keyword evidence="6" id="KW-0540">Nuclease</keyword>
<dbReference type="InterPro" id="IPR036866">
    <property type="entry name" value="RibonucZ/Hydroxyglut_hydro"/>
</dbReference>
<protein>
    <recommendedName>
        <fullName evidence="4">ribonuclease Z</fullName>
        <ecNumber evidence="4">3.1.26.11</ecNumber>
    </recommendedName>
</protein>
<keyword evidence="7" id="KW-0479">Metal-binding</keyword>
<dbReference type="Pfam" id="PF12706">
    <property type="entry name" value="Lactamase_B_2"/>
    <property type="match status" value="1"/>
</dbReference>
<dbReference type="PANTHER" id="PTHR12553:SF49">
    <property type="entry name" value="ZINC PHOSPHODIESTERASE ELAC PROTEIN 2"/>
    <property type="match status" value="1"/>
</dbReference>
<keyword evidence="14" id="KW-1185">Reference proteome</keyword>
<dbReference type="FunCoup" id="A0A165JC86">
    <property type="interactions" value="576"/>
</dbReference>
<dbReference type="GO" id="GO:0042781">
    <property type="term" value="F:3'-tRNA processing endoribonuclease activity"/>
    <property type="evidence" value="ECO:0007669"/>
    <property type="project" value="UniProtKB-EC"/>
</dbReference>
<comment type="cofactor">
    <cofactor evidence="2">
        <name>Zn(2+)</name>
        <dbReference type="ChEBI" id="CHEBI:29105"/>
    </cofactor>
</comment>
<evidence type="ECO:0000256" key="11">
    <source>
        <dbReference type="SAM" id="MobiDB-lite"/>
    </source>
</evidence>
<evidence type="ECO:0000256" key="1">
    <source>
        <dbReference type="ARBA" id="ARBA00000402"/>
    </source>
</evidence>
<dbReference type="SUPFAM" id="SSF56281">
    <property type="entry name" value="Metallo-hydrolase/oxidoreductase"/>
    <property type="match status" value="2"/>
</dbReference>
<feature type="domain" description="Metallo-beta-lactamase" evidence="12">
    <location>
        <begin position="345"/>
        <end position="554"/>
    </location>
</feature>
<dbReference type="OrthoDB" id="527344at2759"/>
<dbReference type="PANTHER" id="PTHR12553">
    <property type="entry name" value="ZINC PHOSPHODIESTERASE ELAC PROTEIN 2"/>
    <property type="match status" value="1"/>
</dbReference>
<comment type="catalytic activity">
    <reaction evidence="1">
        <text>Endonucleolytic cleavage of RNA, removing extra 3' nucleotides from tRNA precursor, generating 3' termini of tRNAs. A 3'-hydroxy group is left at the tRNA terminus and a 5'-phosphoryl group is left at the trailer molecule.</text>
        <dbReference type="EC" id="3.1.26.11"/>
    </reaction>
</comment>
<dbReference type="Proteomes" id="UP000076842">
    <property type="component" value="Unassembled WGS sequence"/>
</dbReference>
<name>A0A165JC86_9BASI</name>
<gene>
    <name evidence="13" type="ORF">CALCODRAFT_427403</name>
</gene>
<dbReference type="GO" id="GO:1990180">
    <property type="term" value="P:mitochondrial tRNA 3'-end processing"/>
    <property type="evidence" value="ECO:0007669"/>
    <property type="project" value="TreeGrafter"/>
</dbReference>
<keyword evidence="10" id="KW-0862">Zinc</keyword>
<reference evidence="13 14" key="1">
    <citation type="journal article" date="2016" name="Mol. Biol. Evol.">
        <title>Comparative Genomics of Early-Diverging Mushroom-Forming Fungi Provides Insights into the Origins of Lignocellulose Decay Capabilities.</title>
        <authorList>
            <person name="Nagy L.G."/>
            <person name="Riley R."/>
            <person name="Tritt A."/>
            <person name="Adam C."/>
            <person name="Daum C."/>
            <person name="Floudas D."/>
            <person name="Sun H."/>
            <person name="Yadav J.S."/>
            <person name="Pangilinan J."/>
            <person name="Larsson K.H."/>
            <person name="Matsuura K."/>
            <person name="Barry K."/>
            <person name="Labutti K."/>
            <person name="Kuo R."/>
            <person name="Ohm R.A."/>
            <person name="Bhattacharya S.S."/>
            <person name="Shirouzu T."/>
            <person name="Yoshinaga Y."/>
            <person name="Martin F.M."/>
            <person name="Grigoriev I.V."/>
            <person name="Hibbett D.S."/>
        </authorList>
    </citation>
    <scope>NUCLEOTIDE SEQUENCE [LARGE SCALE GENOMIC DNA]</scope>
    <source>
        <strain evidence="13 14">HHB12733</strain>
    </source>
</reference>
<keyword evidence="8" id="KW-0255">Endonuclease</keyword>
<sequence>MFPLSESFQALSTPSDPPLPALANKRQVLQHLARNPYDLPPASPPRAPYATSYVLRGPQFRGKFVPARADALGVPNGRVRGMLATGQTVTLPNGTVVTPDMCMDPPAPPSAIIVVDCPSVEYVENLLAEPAMHPGALGEDVRMQIIVHRVGKDVLADARYVEWMNLWGPACHHLIANKELCPNDISMVSCAYFQLRMSALSADAFRVPQYTLVPAVPLSSFPGLPSNTQPLLAGHEMALHPLGPLAVVNTHKDLFHKALEGEETVAPPRIAGTVAARIANDWHGTHARPRPGDDVRIVALGTASAAPSKYRNTSSMLVQYPDGRGIMLDVGEGTWGQMTRHFGVLPGRPNAYTALRHMRLLFLSHIHGDHHIGTARLLVQRRKLSPAPEPLYVLANWVIACYLREYSTSIEDLGWDDPAYIRLIDTDCIVDPEIDGPAKSPKSPEAMATARTHLGEVEHILDMKSILPTEVIHRARCHALVCRRNDGFSFAYSADTMPCETLVKAAQGVRVLIHEATFADDEQVNAVRKTHSTAGQAITMGRKIGAEHTLLTHFSQRYPKMPALNQDDGAPAYSRSPSPFSSPVPEHRAQTADLERRTQTAAADALPKTYVSCAFDHLDIEVGQLWKVRHYMRGVLQILLHMDKAGDGEIHPDVASGGGKDTVLSQAQAERVVNQTRKSGKGNHPPGTFVA</sequence>
<evidence type="ECO:0000256" key="7">
    <source>
        <dbReference type="ARBA" id="ARBA00022723"/>
    </source>
</evidence>
<keyword evidence="9" id="KW-0378">Hydrolase</keyword>
<dbReference type="EC" id="3.1.26.11" evidence="4"/>
<dbReference type="STRING" id="1353952.A0A165JC86"/>
<evidence type="ECO:0000259" key="12">
    <source>
        <dbReference type="Pfam" id="PF12706"/>
    </source>
</evidence>